<reference evidence="1 2" key="1">
    <citation type="submission" date="2024-09" db="EMBL/GenBank/DDBJ databases">
        <title>Genome sequencing and assembly of Phytophthora oleae, isolate VK10A, causative agent of rot of olive drupes.</title>
        <authorList>
            <person name="Conti Taguali S."/>
            <person name="Riolo M."/>
            <person name="La Spada F."/>
            <person name="Cacciola S.O."/>
            <person name="Dionisio G."/>
        </authorList>
    </citation>
    <scope>NUCLEOTIDE SEQUENCE [LARGE SCALE GENOMIC DNA]</scope>
    <source>
        <strain evidence="1 2">VK10A</strain>
    </source>
</reference>
<keyword evidence="2" id="KW-1185">Reference proteome</keyword>
<gene>
    <name evidence="1" type="ORF">V7S43_011225</name>
</gene>
<proteinExistence type="predicted"/>
<organism evidence="1 2">
    <name type="scientific">Phytophthora oleae</name>
    <dbReference type="NCBI Taxonomy" id="2107226"/>
    <lineage>
        <taxon>Eukaryota</taxon>
        <taxon>Sar</taxon>
        <taxon>Stramenopiles</taxon>
        <taxon>Oomycota</taxon>
        <taxon>Peronosporomycetes</taxon>
        <taxon>Peronosporales</taxon>
        <taxon>Peronosporaceae</taxon>
        <taxon>Phytophthora</taxon>
    </lineage>
</organism>
<dbReference type="AlphaFoldDB" id="A0ABD3FAD1"/>
<dbReference type="Proteomes" id="UP001632037">
    <property type="component" value="Unassembled WGS sequence"/>
</dbReference>
<dbReference type="EMBL" id="JBIMZQ010000026">
    <property type="protein sequence ID" value="KAL3663812.1"/>
    <property type="molecule type" value="Genomic_DNA"/>
</dbReference>
<sequence>MYTSTSDWTAIQGIYRSGPRVRAKILISTPISMSDLQTSTALFRQQIKDFMEIEIVDRVFLEYLQTEVRSETENGVYYVAVGISVLPPPQTTVNSESMLTAIETERDRIAEILKYGKVSSEGNVTINSLWLFGKPITLVDVVLDGETFTQIYLKPWLGLQLVIASVSSVNTGGSGHYTMDGDAFQNLRLRFLLAKRLASLPVRVSDIIVHSPTEILPFTTYNADAGMLAIELHVNNLQYAEFVEMYLHSDNHSSSNITQDFNEMEPQWEILAMDIDTKAGKLLSPGSSGSNDGTSSVNVLSFMMLNFPWARLERSKGPVLDFIREALAPVGTCRVRFGRIDFPSTQTNIATYNDGDDVAESIFDPINAINWTLSFIVEPEGTASFDHLILAGQIRSMQNVVELGLLEVLGITDTSTTSVEFIGASNGFDSESTVDPFVSFTLTIQVASDTILESPNFFQLHHIRSALVLLLQQIAVLNDHVTLVSANTVERPSNESERSWDRLLLVKYRATISDESQRRGIRSIVFSYRLAATIALYSGGTLELIERMIYVHDDGSPIWPRYIPGMFIDAPEPDSFSDGFVTSSTTLIKYKTAFIYDFNDPDSNSASGLLTDSPDVCSEGGTTSPGMCIKLRVTGSTQVAPIFLRKLQSLESVSSSSIILPPLGARDSSSTYPAPRIQLLG</sequence>
<name>A0ABD3FAD1_9STRA</name>
<comment type="caution">
    <text evidence="1">The sequence shown here is derived from an EMBL/GenBank/DDBJ whole genome shotgun (WGS) entry which is preliminary data.</text>
</comment>
<protein>
    <submittedName>
        <fullName evidence="1">Uncharacterized protein</fullName>
    </submittedName>
</protein>
<evidence type="ECO:0000313" key="1">
    <source>
        <dbReference type="EMBL" id="KAL3663812.1"/>
    </source>
</evidence>
<accession>A0ABD3FAD1</accession>
<evidence type="ECO:0000313" key="2">
    <source>
        <dbReference type="Proteomes" id="UP001632037"/>
    </source>
</evidence>